<organism evidence="1">
    <name type="scientific">Boltenia villosa</name>
    <name type="common">Spiny-headed tunicate</name>
    <name type="synonym">Cynthia villosa</name>
    <dbReference type="NCBI Taxonomy" id="63515"/>
    <lineage>
        <taxon>Eukaryota</taxon>
        <taxon>Metazoa</taxon>
        <taxon>Chordata</taxon>
        <taxon>Tunicata</taxon>
        <taxon>Ascidiacea</taxon>
        <taxon>Stolidobranchia</taxon>
        <taxon>Pyuridae</taxon>
        <taxon>Boltenia</taxon>
    </lineage>
</organism>
<name>Q8MVJ8_BOLVI</name>
<proteinExistence type="evidence at transcript level"/>
<reference evidence="1" key="1">
    <citation type="journal article" date="2002" name="Development">
        <title>A molecular analysis of ascidian metamorphosis reveals activation of an innate immune response.</title>
        <authorList>
            <person name="Davidson B."/>
            <person name="Swalla B.J."/>
        </authorList>
    </citation>
    <scope>NUCLEOTIDE SEQUENCE</scope>
</reference>
<feature type="non-terminal residue" evidence="1">
    <location>
        <position position="84"/>
    </location>
</feature>
<dbReference type="EMBL" id="AF483063">
    <property type="protein sequence ID" value="AAM76143.2"/>
    <property type="molecule type" value="mRNA"/>
</dbReference>
<feature type="non-terminal residue" evidence="1">
    <location>
        <position position="1"/>
    </location>
</feature>
<protein>
    <submittedName>
        <fullName evidence="1">RAB-36-like protein</fullName>
    </submittedName>
</protein>
<dbReference type="AlphaFoldDB" id="Q8MVJ8"/>
<evidence type="ECO:0000313" key="1">
    <source>
        <dbReference type="EMBL" id="AAM76143.2"/>
    </source>
</evidence>
<sequence>ICVFLHNTVSMENMNNTYTSPSRSIQVHNDRIISKYPKCFNEKAASQKQFDFDPRTRQMCMAQNPGSFGLKICKMIVIGDVSVG</sequence>
<accession>Q8MVJ8</accession>
<gene>
    <name evidence="1" type="primary">rab</name>
</gene>